<dbReference type="InterPro" id="IPR013149">
    <property type="entry name" value="ADH-like_C"/>
</dbReference>
<feature type="domain" description="Enoyl reductase (ER)" evidence="1">
    <location>
        <begin position="10"/>
        <end position="329"/>
    </location>
</feature>
<dbReference type="InterPro" id="IPR013154">
    <property type="entry name" value="ADH-like_N"/>
</dbReference>
<dbReference type="Pfam" id="PF00107">
    <property type="entry name" value="ADH_zinc_N"/>
    <property type="match status" value="1"/>
</dbReference>
<gene>
    <name evidence="2" type="ORF">E0H31_31170</name>
</gene>
<dbReference type="InterPro" id="IPR051397">
    <property type="entry name" value="Zn-ADH-like_protein"/>
</dbReference>
<dbReference type="SMART" id="SM00829">
    <property type="entry name" value="PKS_ER"/>
    <property type="match status" value="1"/>
</dbReference>
<name>A0A8G2ISE1_RHILV</name>
<dbReference type="Proteomes" id="UP000291866">
    <property type="component" value="Unassembled WGS sequence"/>
</dbReference>
<dbReference type="InterPro" id="IPR011032">
    <property type="entry name" value="GroES-like_sf"/>
</dbReference>
<evidence type="ECO:0000313" key="3">
    <source>
        <dbReference type="Proteomes" id="UP000291866"/>
    </source>
</evidence>
<organism evidence="2 3">
    <name type="scientific">Rhizobium leguminosarum bv. viciae</name>
    <dbReference type="NCBI Taxonomy" id="387"/>
    <lineage>
        <taxon>Bacteria</taxon>
        <taxon>Pseudomonadati</taxon>
        <taxon>Pseudomonadota</taxon>
        <taxon>Alphaproteobacteria</taxon>
        <taxon>Hyphomicrobiales</taxon>
        <taxon>Rhizobiaceae</taxon>
        <taxon>Rhizobium/Agrobacterium group</taxon>
        <taxon>Rhizobium</taxon>
    </lineage>
</organism>
<dbReference type="InterPro" id="IPR020843">
    <property type="entry name" value="ER"/>
</dbReference>
<dbReference type="SUPFAM" id="SSF50129">
    <property type="entry name" value="GroES-like"/>
    <property type="match status" value="1"/>
</dbReference>
<proteinExistence type="predicted"/>
<dbReference type="SUPFAM" id="SSF51735">
    <property type="entry name" value="NAD(P)-binding Rossmann-fold domains"/>
    <property type="match status" value="1"/>
</dbReference>
<dbReference type="PANTHER" id="PTHR43677">
    <property type="entry name" value="SHORT-CHAIN DEHYDROGENASE/REDUCTASE"/>
    <property type="match status" value="1"/>
</dbReference>
<evidence type="ECO:0000313" key="2">
    <source>
        <dbReference type="EMBL" id="TBX86646.1"/>
    </source>
</evidence>
<protein>
    <submittedName>
        <fullName evidence="2">NADPH:quinone oxidoreductase family protein</fullName>
    </submittedName>
</protein>
<comment type="caution">
    <text evidence="2">The sequence shown here is derived from an EMBL/GenBank/DDBJ whole genome shotgun (WGS) entry which is preliminary data.</text>
</comment>
<dbReference type="GO" id="GO:0016491">
    <property type="term" value="F:oxidoreductase activity"/>
    <property type="evidence" value="ECO:0007669"/>
    <property type="project" value="InterPro"/>
</dbReference>
<evidence type="ECO:0000259" key="1">
    <source>
        <dbReference type="SMART" id="SM00829"/>
    </source>
</evidence>
<dbReference type="InterPro" id="IPR036291">
    <property type="entry name" value="NAD(P)-bd_dom_sf"/>
</dbReference>
<accession>A0A8G2ISE1</accession>
<dbReference type="PANTHER" id="PTHR43677:SF4">
    <property type="entry name" value="QUINONE OXIDOREDUCTASE-LIKE PROTEIN 2"/>
    <property type="match status" value="1"/>
</dbReference>
<dbReference type="CDD" id="cd08241">
    <property type="entry name" value="QOR1"/>
    <property type="match status" value="1"/>
</dbReference>
<sequence length="332" mass="35086">MKAIISETPGGPETLQFREVRDPVVRGGEILIGVKACGVNFPDVLIIDDRYQIKPQRPFTPGTEVSGVVISVAPDVEHFKAGDRVIGFGTHGGLAERIALPATTCTAIPEDMPFDDAAVFMNTYGTAYYGLKTKGRLLSGETLLVLGAAGGTGSAAVELGKALGARVVGAVSSQEKAEFVMSRGADECVTYPTGSFADTDRKALANLFKSACGPKGADVIYDPVGGDYTEAAIRAVARNGRHLIVGFTAGVARIPMNLPLLKSCEILGVFYDAFTQNEHASSSRNNSELLSLYASNKIKPAISERFPLDQAATALKKLAERHALGKLVVVVE</sequence>
<dbReference type="RefSeq" id="WP_131602957.1">
    <property type="nucleotide sequence ID" value="NZ_SJLU01000022.1"/>
</dbReference>
<reference evidence="2 3" key="1">
    <citation type="submission" date="2019-02" db="EMBL/GenBank/DDBJ databases">
        <title>The competitiveness to form nodules shapes the capacities of Rhizobium leguminosarum sv viciae communities to promote symbiosis with specific hosts.</title>
        <authorList>
            <person name="Boivin S."/>
            <person name="Lepetit M."/>
        </authorList>
    </citation>
    <scope>NUCLEOTIDE SEQUENCE [LARGE SCALE GENOMIC DNA]</scope>
    <source>
        <strain evidence="2 3">SPF4F3</strain>
    </source>
</reference>
<dbReference type="AlphaFoldDB" id="A0A8G2ISE1"/>
<dbReference type="Pfam" id="PF08240">
    <property type="entry name" value="ADH_N"/>
    <property type="match status" value="1"/>
</dbReference>
<dbReference type="Gene3D" id="3.90.180.10">
    <property type="entry name" value="Medium-chain alcohol dehydrogenases, catalytic domain"/>
    <property type="match status" value="1"/>
</dbReference>
<dbReference type="Gene3D" id="3.40.50.720">
    <property type="entry name" value="NAD(P)-binding Rossmann-like Domain"/>
    <property type="match status" value="1"/>
</dbReference>
<dbReference type="EMBL" id="SJLU01000022">
    <property type="protein sequence ID" value="TBX86646.1"/>
    <property type="molecule type" value="Genomic_DNA"/>
</dbReference>